<name>A0A2P2ILP7_RHIMU</name>
<dbReference type="AlphaFoldDB" id="A0A2P2ILP7"/>
<accession>A0A2P2ILP7</accession>
<dbReference type="EMBL" id="GGEC01001630">
    <property type="protein sequence ID" value="MBW82113.1"/>
    <property type="molecule type" value="Transcribed_RNA"/>
</dbReference>
<proteinExistence type="predicted"/>
<reference evidence="1" key="1">
    <citation type="submission" date="2018-02" db="EMBL/GenBank/DDBJ databases">
        <title>Rhizophora mucronata_Transcriptome.</title>
        <authorList>
            <person name="Meera S.P."/>
            <person name="Sreeshan A."/>
            <person name="Augustine A."/>
        </authorList>
    </citation>
    <scope>NUCLEOTIDE SEQUENCE</scope>
    <source>
        <tissue evidence="1">Leaf</tissue>
    </source>
</reference>
<sequence>MLWSLAFSIRHKPTQIHIKLIPLFWFEQIALQDCAAQWLVLGYRCAPKT</sequence>
<evidence type="ECO:0000313" key="1">
    <source>
        <dbReference type="EMBL" id="MBW82113.1"/>
    </source>
</evidence>
<protein>
    <submittedName>
        <fullName evidence="1">Uncharacterized protein</fullName>
    </submittedName>
</protein>
<organism evidence="1">
    <name type="scientific">Rhizophora mucronata</name>
    <name type="common">Asiatic mangrove</name>
    <dbReference type="NCBI Taxonomy" id="61149"/>
    <lineage>
        <taxon>Eukaryota</taxon>
        <taxon>Viridiplantae</taxon>
        <taxon>Streptophyta</taxon>
        <taxon>Embryophyta</taxon>
        <taxon>Tracheophyta</taxon>
        <taxon>Spermatophyta</taxon>
        <taxon>Magnoliopsida</taxon>
        <taxon>eudicotyledons</taxon>
        <taxon>Gunneridae</taxon>
        <taxon>Pentapetalae</taxon>
        <taxon>rosids</taxon>
        <taxon>fabids</taxon>
        <taxon>Malpighiales</taxon>
        <taxon>Rhizophoraceae</taxon>
        <taxon>Rhizophora</taxon>
    </lineage>
</organism>